<dbReference type="STRING" id="882082.SaccyDRAFT_2544"/>
<evidence type="ECO:0000256" key="2">
    <source>
        <dbReference type="ARBA" id="ARBA00023125"/>
    </source>
</evidence>
<dbReference type="PANTHER" id="PTHR47506:SF1">
    <property type="entry name" value="HTH-TYPE TRANSCRIPTIONAL REGULATOR YJDC"/>
    <property type="match status" value="1"/>
</dbReference>
<name>H5XED8_9PSEU</name>
<dbReference type="PANTHER" id="PTHR47506">
    <property type="entry name" value="TRANSCRIPTIONAL REGULATORY PROTEIN"/>
    <property type="match status" value="1"/>
</dbReference>
<dbReference type="Pfam" id="PF00440">
    <property type="entry name" value="TetR_N"/>
    <property type="match status" value="1"/>
</dbReference>
<dbReference type="Proteomes" id="UP000002791">
    <property type="component" value="Chromosome"/>
</dbReference>
<dbReference type="OrthoDB" id="4214267at2"/>
<evidence type="ECO:0000256" key="4">
    <source>
        <dbReference type="PROSITE-ProRule" id="PRU00335"/>
    </source>
</evidence>
<dbReference type="SUPFAM" id="SSF46689">
    <property type="entry name" value="Homeodomain-like"/>
    <property type="match status" value="1"/>
</dbReference>
<dbReference type="GO" id="GO:0003677">
    <property type="term" value="F:DNA binding"/>
    <property type="evidence" value="ECO:0007669"/>
    <property type="project" value="UniProtKB-UniRule"/>
</dbReference>
<proteinExistence type="predicted"/>
<sequence>MSDSGQRQRRGPSTRAGPGSRSPARQRLLDAAAECFYAHGVNGTGIDTITAAAGVAKMSLYNNFASKDELVLAYLQARHQEWLDLYRRRLAGADDARARIAAVFDAYLDHAESAYAHGFRGCGLLNAAAELPAGAPGREVVRQHKEEVAALLASHVSELPGLAGERAAGLADQLAFLLEGAMVRAGLEGNARLLRHARDLALRTVDDSVAVAGDT</sequence>
<dbReference type="InterPro" id="IPR001647">
    <property type="entry name" value="HTH_TetR"/>
</dbReference>
<keyword evidence="1" id="KW-0805">Transcription regulation</keyword>
<dbReference type="HOGENOM" id="CLU_069356_23_1_11"/>
<dbReference type="InterPro" id="IPR011075">
    <property type="entry name" value="TetR_C"/>
</dbReference>
<keyword evidence="3" id="KW-0804">Transcription</keyword>
<gene>
    <name evidence="7" type="ORF">SaccyDRAFT_2544</name>
</gene>
<dbReference type="Gene3D" id="1.10.357.10">
    <property type="entry name" value="Tetracycline Repressor, domain 2"/>
    <property type="match status" value="1"/>
</dbReference>
<evidence type="ECO:0000313" key="8">
    <source>
        <dbReference type="Proteomes" id="UP000002791"/>
    </source>
</evidence>
<evidence type="ECO:0000256" key="1">
    <source>
        <dbReference type="ARBA" id="ARBA00023015"/>
    </source>
</evidence>
<evidence type="ECO:0000256" key="3">
    <source>
        <dbReference type="ARBA" id="ARBA00023163"/>
    </source>
</evidence>
<protein>
    <submittedName>
        <fullName evidence="7">Transcriptional regulator</fullName>
    </submittedName>
</protein>
<dbReference type="PRINTS" id="PR00455">
    <property type="entry name" value="HTHTETR"/>
</dbReference>
<feature type="domain" description="HTH tetR-type" evidence="6">
    <location>
        <begin position="22"/>
        <end position="82"/>
    </location>
</feature>
<dbReference type="PROSITE" id="PS50977">
    <property type="entry name" value="HTH_TETR_2"/>
    <property type="match status" value="1"/>
</dbReference>
<accession>H5XED8</accession>
<dbReference type="AlphaFoldDB" id="H5XED8"/>
<dbReference type="SUPFAM" id="SSF48498">
    <property type="entry name" value="Tetracyclin repressor-like, C-terminal domain"/>
    <property type="match status" value="1"/>
</dbReference>
<dbReference type="InterPro" id="IPR036271">
    <property type="entry name" value="Tet_transcr_reg_TetR-rel_C_sf"/>
</dbReference>
<organism evidence="7 8">
    <name type="scientific">Saccharomonospora cyanea NA-134</name>
    <dbReference type="NCBI Taxonomy" id="882082"/>
    <lineage>
        <taxon>Bacteria</taxon>
        <taxon>Bacillati</taxon>
        <taxon>Actinomycetota</taxon>
        <taxon>Actinomycetes</taxon>
        <taxon>Pseudonocardiales</taxon>
        <taxon>Pseudonocardiaceae</taxon>
        <taxon>Saccharomonospora</taxon>
    </lineage>
</organism>
<feature type="region of interest" description="Disordered" evidence="5">
    <location>
        <begin position="1"/>
        <end position="23"/>
    </location>
</feature>
<dbReference type="RefSeq" id="WP_005456556.1">
    <property type="nucleotide sequence ID" value="NZ_CM001440.1"/>
</dbReference>
<dbReference type="EMBL" id="CM001440">
    <property type="protein sequence ID" value="EHR61406.1"/>
    <property type="molecule type" value="Genomic_DNA"/>
</dbReference>
<evidence type="ECO:0000259" key="6">
    <source>
        <dbReference type="PROSITE" id="PS50977"/>
    </source>
</evidence>
<dbReference type="Pfam" id="PF16925">
    <property type="entry name" value="TetR_C_13"/>
    <property type="match status" value="1"/>
</dbReference>
<evidence type="ECO:0000313" key="7">
    <source>
        <dbReference type="EMBL" id="EHR61406.1"/>
    </source>
</evidence>
<reference evidence="7 8" key="1">
    <citation type="submission" date="2011-11" db="EMBL/GenBank/DDBJ databases">
        <title>The Noncontiguous Finished sequence of Saccharomonospora cyanea NA-134.</title>
        <authorList>
            <consortium name="US DOE Joint Genome Institute"/>
            <person name="Lucas S."/>
            <person name="Han J."/>
            <person name="Lapidus A."/>
            <person name="Cheng J.-F."/>
            <person name="Goodwin L."/>
            <person name="Pitluck S."/>
            <person name="Peters L."/>
            <person name="Ovchinnikova G."/>
            <person name="Lu M."/>
            <person name="Detter J.C."/>
            <person name="Han C."/>
            <person name="Tapia R."/>
            <person name="Land M."/>
            <person name="Hauser L."/>
            <person name="Kyrpides N."/>
            <person name="Ivanova N."/>
            <person name="Pagani I."/>
            <person name="Brambilla E.-M."/>
            <person name="Klenk H.-P."/>
            <person name="Woyke T."/>
        </authorList>
    </citation>
    <scope>NUCLEOTIDE SEQUENCE [LARGE SCALE GENOMIC DNA]</scope>
    <source>
        <strain evidence="7 8">NA-134</strain>
    </source>
</reference>
<dbReference type="InterPro" id="IPR009057">
    <property type="entry name" value="Homeodomain-like_sf"/>
</dbReference>
<feature type="DNA-binding region" description="H-T-H motif" evidence="4">
    <location>
        <begin position="45"/>
        <end position="64"/>
    </location>
</feature>
<keyword evidence="2 4" id="KW-0238">DNA-binding</keyword>
<dbReference type="eggNOG" id="COG1309">
    <property type="taxonomic scope" value="Bacteria"/>
</dbReference>
<evidence type="ECO:0000256" key="5">
    <source>
        <dbReference type="SAM" id="MobiDB-lite"/>
    </source>
</evidence>
<keyword evidence="8" id="KW-1185">Reference proteome</keyword>